<gene>
    <name evidence="1" type="ORF">HKD39_06295</name>
</gene>
<keyword evidence="2" id="KW-1185">Reference proteome</keyword>
<name>A0A849A5I7_9ACTN</name>
<evidence type="ECO:0008006" key="3">
    <source>
        <dbReference type="Google" id="ProtNLM"/>
    </source>
</evidence>
<dbReference type="RefSeq" id="WP_171199037.1">
    <property type="nucleotide sequence ID" value="NZ_JABEND010000003.1"/>
</dbReference>
<accession>A0A849A5I7</accession>
<dbReference type="Proteomes" id="UP000562984">
    <property type="component" value="Unassembled WGS sequence"/>
</dbReference>
<evidence type="ECO:0000313" key="2">
    <source>
        <dbReference type="Proteomes" id="UP000562984"/>
    </source>
</evidence>
<dbReference type="AlphaFoldDB" id="A0A849A5I7"/>
<comment type="caution">
    <text evidence="1">The sequence shown here is derived from an EMBL/GenBank/DDBJ whole genome shotgun (WGS) entry which is preliminary data.</text>
</comment>
<reference evidence="1 2" key="1">
    <citation type="submission" date="2020-05" db="EMBL/GenBank/DDBJ databases">
        <title>Nakamurella sp. DB0629 isolated from air conditioner.</title>
        <authorList>
            <person name="Kim D.H."/>
            <person name="Kim D.-U."/>
        </authorList>
    </citation>
    <scope>NUCLEOTIDE SEQUENCE [LARGE SCALE GENOMIC DNA]</scope>
    <source>
        <strain evidence="1 2">DB0629</strain>
    </source>
</reference>
<proteinExistence type="predicted"/>
<evidence type="ECO:0000313" key="1">
    <source>
        <dbReference type="EMBL" id="NNG35327.1"/>
    </source>
</evidence>
<organism evidence="1 2">
    <name type="scientific">Nakamurella aerolata</name>
    <dbReference type="NCBI Taxonomy" id="1656892"/>
    <lineage>
        <taxon>Bacteria</taxon>
        <taxon>Bacillati</taxon>
        <taxon>Actinomycetota</taxon>
        <taxon>Actinomycetes</taxon>
        <taxon>Nakamurellales</taxon>
        <taxon>Nakamurellaceae</taxon>
        <taxon>Nakamurella</taxon>
    </lineage>
</organism>
<dbReference type="EMBL" id="JABEND010000003">
    <property type="protein sequence ID" value="NNG35327.1"/>
    <property type="molecule type" value="Genomic_DNA"/>
</dbReference>
<protein>
    <recommendedName>
        <fullName evidence="3">DNA-binding MarR family transcriptional regulator</fullName>
    </recommendedName>
</protein>
<sequence length="157" mass="17006">MGDFSVDEADTCDPAALSSQLRFARDGYQRAIRAALDESGFEDLSAFGVYVLDGIYSHGHIAELLARQIVQPAERHRALLIELVRTGYLMSAAGRQRFRIADRGRAAAEVIEVARQSVDVEIDSVLTPAEVHGLRTGLAALARIAERNAPAEAVSTD</sequence>